<dbReference type="GO" id="GO:0003723">
    <property type="term" value="F:RNA binding"/>
    <property type="evidence" value="ECO:0007669"/>
    <property type="project" value="InterPro"/>
</dbReference>
<evidence type="ECO:0000313" key="2">
    <source>
        <dbReference type="EMBL" id="GFM95164.1"/>
    </source>
</evidence>
<organism evidence="2">
    <name type="scientific">viral metagenome</name>
    <dbReference type="NCBI Taxonomy" id="1070528"/>
    <lineage>
        <taxon>unclassified sequences</taxon>
        <taxon>metagenomes</taxon>
        <taxon>organismal metagenomes</taxon>
    </lineage>
</organism>
<reference evidence="2" key="1">
    <citation type="submission" date="2020-05" db="EMBL/GenBank/DDBJ databases">
        <title>Diverged and active partitiviruses in Lichen.</title>
        <authorList>
            <person name="Urayama S."/>
            <person name="Doi N."/>
            <person name="Kondo F."/>
            <person name="Chiba Y."/>
            <person name="Takaki Y."/>
            <person name="Hirai M."/>
            <person name="Minegishi Y."/>
            <person name="Hagiwara D."/>
            <person name="Nunoura T."/>
        </authorList>
    </citation>
    <scope>NUCLEOTIDE SEQUENCE</scope>
</reference>
<dbReference type="GO" id="GO:0006351">
    <property type="term" value="P:DNA-templated transcription"/>
    <property type="evidence" value="ECO:0007669"/>
    <property type="project" value="InterPro"/>
</dbReference>
<keyword evidence="2" id="KW-0548">Nucleotidyltransferase</keyword>
<gene>
    <name evidence="2" type="ORF">MMARV_C036P2</name>
</gene>
<dbReference type="GO" id="GO:0000166">
    <property type="term" value="F:nucleotide binding"/>
    <property type="evidence" value="ECO:0007669"/>
    <property type="project" value="UniProtKB-KW"/>
</dbReference>
<name>A0A6L2ZL11_9ZZZZ</name>
<dbReference type="GO" id="GO:0003968">
    <property type="term" value="F:RNA-directed RNA polymerase activity"/>
    <property type="evidence" value="ECO:0007669"/>
    <property type="project" value="UniProtKB-KW"/>
</dbReference>
<comment type="caution">
    <text evidence="2">The sequence shown here is derived from an EMBL/GenBank/DDBJ whole genome shotgun (WGS) entry which is preliminary data.</text>
</comment>
<dbReference type="EMBL" id="BLWB01000036">
    <property type="protein sequence ID" value="GFM95164.1"/>
    <property type="molecule type" value="Genomic_RNA"/>
</dbReference>
<keyword evidence="2" id="KW-0808">Transferase</keyword>
<dbReference type="SUPFAM" id="SSF56672">
    <property type="entry name" value="DNA/RNA polymerases"/>
    <property type="match status" value="1"/>
</dbReference>
<dbReference type="InterPro" id="IPR043502">
    <property type="entry name" value="DNA/RNA_pol_sf"/>
</dbReference>
<accession>A0A6L2ZL11</accession>
<dbReference type="Pfam" id="PF02123">
    <property type="entry name" value="RdRP_4"/>
    <property type="match status" value="1"/>
</dbReference>
<dbReference type="AlphaFoldDB" id="A0A6L2ZL11"/>
<sequence>MGYDARRSGRHAIAGLSRADPGCVSHSVGPGGNDDDWSAQAYSPHPAPDCEWFAPAWVTRLPGDAIPCLEAMQYVEDLSRARIISHRVRDAWRHAYAPECSVATGSNTTPAGQKMLADALAGLETYAVPACKRVRHPALPAYDPAKPSAFVAAVAKRDGSIYPPKGSAHPGSFHTRVCDVLASLLGAPRVDMRGVAQTLIARAGEPNPFVAGYLLWRYAMPDVHEFLSQTSADYVPYDYWPKAWKPVTAAVKKFGAPLGYEDRASSLAEAETLVGYGFGGVDWDEEKARRCDEALVTTFRDCDVHEALAELYRDALAKQPSQSVDIDALWESRWFWIATGSEAGASARYDPQAFTQAYRQLGGRLVRHTHRSAAEARSADFLRRQLAREPKITAAASAKVNERGKVRALYAGDPASYYVTAAALARAEDYWQHDEAILAPGAAAELHAIVQRREALRGNMGMMYDYDDFNIMHKHEHMDATFSALAEAMPHAGREHNECCLWVAEALLNQHVKWPDGETTKVRNGLFSGWRATTWDNTTLNWSYVTIAMKKAKEWGGRGLVKRAHVGDDVFAVAPDWLSAVLLYDALQISNARAQSSKVLFSDTAAEFLRVRYDEAGVHGYAARTICGLVGGDPTAAEAVSPFGRISAIADTVARCTARGMRADIAEKLASRLIRYWGAEREAGTGMLVPPPPQVIHAPR</sequence>
<keyword evidence="2" id="KW-0696">RNA-directed RNA polymerase</keyword>
<keyword evidence="1" id="KW-0547">Nucleotide-binding</keyword>
<protein>
    <submittedName>
        <fullName evidence="2">RNA-dependent RNA polymerase</fullName>
    </submittedName>
</protein>
<evidence type="ECO:0000256" key="1">
    <source>
        <dbReference type="ARBA" id="ARBA00022741"/>
    </source>
</evidence>
<proteinExistence type="predicted"/>
<dbReference type="InterPro" id="IPR001795">
    <property type="entry name" value="RNA-dir_pol_luteovirus"/>
</dbReference>